<name>A0A3N0XNS3_ANAGA</name>
<dbReference type="EMBL" id="RJVU01067793">
    <property type="protein sequence ID" value="ROI82013.1"/>
    <property type="molecule type" value="Genomic_DNA"/>
</dbReference>
<keyword evidence="1" id="KW-0812">Transmembrane</keyword>
<gene>
    <name evidence="2" type="ORF">DPX16_22248</name>
</gene>
<evidence type="ECO:0000256" key="1">
    <source>
        <dbReference type="SAM" id="Phobius"/>
    </source>
</evidence>
<proteinExistence type="predicted"/>
<feature type="transmembrane region" description="Helical" evidence="1">
    <location>
        <begin position="87"/>
        <end position="106"/>
    </location>
</feature>
<keyword evidence="1" id="KW-1133">Transmembrane helix</keyword>
<sequence>MTESFSYLPLAVHEFSDGGKWRLDESFHSYREKKKCVEKLWIHIWNSDNNTHGRLTTPSSVRMSRWVPTKKEKYGVGGEELFGSFEILWSLYLFVLLSAFIVTSTLS</sequence>
<evidence type="ECO:0000313" key="3">
    <source>
        <dbReference type="Proteomes" id="UP000281406"/>
    </source>
</evidence>
<organism evidence="2 3">
    <name type="scientific">Anabarilius grahami</name>
    <name type="common">Kanglang fish</name>
    <name type="synonym">Barilius grahami</name>
    <dbReference type="NCBI Taxonomy" id="495550"/>
    <lineage>
        <taxon>Eukaryota</taxon>
        <taxon>Metazoa</taxon>
        <taxon>Chordata</taxon>
        <taxon>Craniata</taxon>
        <taxon>Vertebrata</taxon>
        <taxon>Euteleostomi</taxon>
        <taxon>Actinopterygii</taxon>
        <taxon>Neopterygii</taxon>
        <taxon>Teleostei</taxon>
        <taxon>Ostariophysi</taxon>
        <taxon>Cypriniformes</taxon>
        <taxon>Xenocyprididae</taxon>
        <taxon>Xenocypridinae</taxon>
        <taxon>Xenocypridinae incertae sedis</taxon>
        <taxon>Anabarilius</taxon>
    </lineage>
</organism>
<dbReference type="AlphaFoldDB" id="A0A3N0XNS3"/>
<keyword evidence="1" id="KW-0472">Membrane</keyword>
<keyword evidence="3" id="KW-1185">Reference proteome</keyword>
<protein>
    <submittedName>
        <fullName evidence="2">Uncharacterized protein</fullName>
    </submittedName>
</protein>
<reference evidence="2 3" key="1">
    <citation type="submission" date="2018-10" db="EMBL/GenBank/DDBJ databases">
        <title>Genome assembly for a Yunnan-Guizhou Plateau 3E fish, Anabarilius grahami (Regan), and its evolutionary and genetic applications.</title>
        <authorList>
            <person name="Jiang W."/>
        </authorList>
    </citation>
    <scope>NUCLEOTIDE SEQUENCE [LARGE SCALE GENOMIC DNA]</scope>
    <source>
        <strain evidence="2">AG-KIZ</strain>
        <tissue evidence="2">Muscle</tissue>
    </source>
</reference>
<comment type="caution">
    <text evidence="2">The sequence shown here is derived from an EMBL/GenBank/DDBJ whole genome shotgun (WGS) entry which is preliminary data.</text>
</comment>
<evidence type="ECO:0000313" key="2">
    <source>
        <dbReference type="EMBL" id="ROI82013.1"/>
    </source>
</evidence>
<accession>A0A3N0XNS3</accession>
<dbReference type="Proteomes" id="UP000281406">
    <property type="component" value="Unassembled WGS sequence"/>
</dbReference>